<feature type="region of interest" description="Disordered" evidence="1">
    <location>
        <begin position="1"/>
        <end position="44"/>
    </location>
</feature>
<comment type="caution">
    <text evidence="2">The sequence shown here is derived from an EMBL/GenBank/DDBJ whole genome shotgun (WGS) entry which is preliminary data.</text>
</comment>
<name>A0A9N7UTF0_PLEPL</name>
<organism evidence="2 3">
    <name type="scientific">Pleuronectes platessa</name>
    <name type="common">European plaice</name>
    <dbReference type="NCBI Taxonomy" id="8262"/>
    <lineage>
        <taxon>Eukaryota</taxon>
        <taxon>Metazoa</taxon>
        <taxon>Chordata</taxon>
        <taxon>Craniata</taxon>
        <taxon>Vertebrata</taxon>
        <taxon>Euteleostomi</taxon>
        <taxon>Actinopterygii</taxon>
        <taxon>Neopterygii</taxon>
        <taxon>Teleostei</taxon>
        <taxon>Neoteleostei</taxon>
        <taxon>Acanthomorphata</taxon>
        <taxon>Carangaria</taxon>
        <taxon>Pleuronectiformes</taxon>
        <taxon>Pleuronectoidei</taxon>
        <taxon>Pleuronectidae</taxon>
        <taxon>Pleuronectes</taxon>
    </lineage>
</organism>
<gene>
    <name evidence="2" type="ORF">PLEPLA_LOCUS26756</name>
</gene>
<protein>
    <submittedName>
        <fullName evidence="2">Uncharacterized protein</fullName>
    </submittedName>
</protein>
<proteinExistence type="predicted"/>
<dbReference type="EMBL" id="CADEAL010002223">
    <property type="protein sequence ID" value="CAB1438896.1"/>
    <property type="molecule type" value="Genomic_DNA"/>
</dbReference>
<sequence length="101" mass="11405">MRLSSPFHSKLHSDGAVRLRPGHTSRPITHLGPPQDPAGPAAAPSLELDWLVERVMAQFTSRMHNTSNLELDGLEQQRTLSGPTLRLWWRQTEQNWTDGDL</sequence>
<evidence type="ECO:0000256" key="1">
    <source>
        <dbReference type="SAM" id="MobiDB-lite"/>
    </source>
</evidence>
<reference evidence="2" key="1">
    <citation type="submission" date="2020-03" db="EMBL/GenBank/DDBJ databases">
        <authorList>
            <person name="Weist P."/>
        </authorList>
    </citation>
    <scope>NUCLEOTIDE SEQUENCE</scope>
</reference>
<accession>A0A9N7UTF0</accession>
<evidence type="ECO:0000313" key="2">
    <source>
        <dbReference type="EMBL" id="CAB1438896.1"/>
    </source>
</evidence>
<keyword evidence="3" id="KW-1185">Reference proteome</keyword>
<dbReference type="Proteomes" id="UP001153269">
    <property type="component" value="Unassembled WGS sequence"/>
</dbReference>
<evidence type="ECO:0000313" key="3">
    <source>
        <dbReference type="Proteomes" id="UP001153269"/>
    </source>
</evidence>
<dbReference type="AlphaFoldDB" id="A0A9N7UTF0"/>